<dbReference type="Pfam" id="PF13764">
    <property type="entry name" value="E3_UbLigase_R4"/>
    <property type="match status" value="2"/>
</dbReference>
<dbReference type="EMBL" id="JALJOV010001460">
    <property type="protein sequence ID" value="KAK9847518.1"/>
    <property type="molecule type" value="Genomic_DNA"/>
</dbReference>
<comment type="caution">
    <text evidence="4">The sequence shown here is derived from an EMBL/GenBank/DDBJ whole genome shotgun (WGS) entry which is preliminary data.</text>
</comment>
<keyword evidence="5" id="KW-1185">Reference proteome</keyword>
<dbReference type="InterPro" id="IPR045189">
    <property type="entry name" value="UBR4-like"/>
</dbReference>
<evidence type="ECO:0000313" key="5">
    <source>
        <dbReference type="Proteomes" id="UP001485043"/>
    </source>
</evidence>
<evidence type="ECO:0000313" key="4">
    <source>
        <dbReference type="EMBL" id="KAK9847518.1"/>
    </source>
</evidence>
<dbReference type="PANTHER" id="PTHR21725:SF1">
    <property type="entry name" value="E3 UBIQUITIN-PROTEIN LIGASE UBR4"/>
    <property type="match status" value="1"/>
</dbReference>
<evidence type="ECO:0000256" key="2">
    <source>
        <dbReference type="SAM" id="MobiDB-lite"/>
    </source>
</evidence>
<feature type="region of interest" description="Disordered" evidence="2">
    <location>
        <begin position="1484"/>
        <end position="1538"/>
    </location>
</feature>
<dbReference type="PANTHER" id="PTHR21725">
    <property type="entry name" value="E3 UBIQUITIN-PROTEIN LIGASE UBR4"/>
    <property type="match status" value="1"/>
</dbReference>
<feature type="region of interest" description="Disordered" evidence="2">
    <location>
        <begin position="131"/>
        <end position="151"/>
    </location>
</feature>
<organism evidence="4 5">
    <name type="scientific">Apatococcus fuscideae</name>
    <dbReference type="NCBI Taxonomy" id="2026836"/>
    <lineage>
        <taxon>Eukaryota</taxon>
        <taxon>Viridiplantae</taxon>
        <taxon>Chlorophyta</taxon>
        <taxon>core chlorophytes</taxon>
        <taxon>Trebouxiophyceae</taxon>
        <taxon>Chlorellales</taxon>
        <taxon>Chlorellaceae</taxon>
        <taxon>Apatococcus</taxon>
    </lineage>
</organism>
<protein>
    <recommendedName>
        <fullName evidence="3">E3 ubiquitin ligase UBR4 C-terminal domain-containing protein</fullName>
    </recommendedName>
</protein>
<sequence length="2499" mass="266506">MMLAWQAAADSEPAKLAIQSLQMGQSTAEGVACMLLPTLQQSILIALDNRSQLHVFYTRQPAGLYSPETLAMPDVPSGGRSADQTMPASPLSDMSPATYAAHLLGMPSPGGGSSSQRNMLARRSAVAFAMDQQSGSPRARGISQPADAPSASMEYPVETFEDSKAIIADTVITGDVGQAGGAAALKAALRDTAAAVEAPSLQGMKLILRPDDTSLAIIGVRILVGATGASHTPSEARLGDRRIQLSETGQRRWYLLPLAPEDVVDVRMHPSVTLLVGPACNPTVKPRLDGLEVFALPLASVKAEAEAREAQPEALAAEHLLGQAMLTTCAIQTLTSSTAIPRSPGSIGQASSSKLQEAISGMAVQSSSGSLAALTAVAKDIIAMQPDIAANWQPGSIVVYSSWGLQAHAHPGDAWPDALRDLDSVSLHMAQDTIQHGLMQAKNLGDCPVPDSMAWVLLTALNQVLHYFATESQTDLVMMGHTGLRFASAAAEGLLARGHVDGLPCAVAPSLAMALAGTALSLTHQTGQSHLTGLIEVVSGLLLHPREELRRAALHSFCAGLQQPDRWAQGSAWSSEIIYQELAECIIKTTRQMGGWDTLCAHQFLHFLATAGIGAADKQDRIASWVLQTLAQAAIADEKEISIRFDFKVLRLMTLASIASHLHGTLDHAQDSTEKQQKQGTPLHRLSQAQGILPFLLRMLQTSLSVLADSRKGRGVSWSKTVLQPFADQSSVQNAGGRLFQDLTLPQAKATITVACAISGWAGTAMAEEASKDAWRQALCMAVACDELSACRKSIRRVLLQVCGGHSAYRDAKATHSLQTALKDAQTAAEGLASSTVPWTLRCELRGSLAQMAEAADGRPRSWAGLCAGNSGLLAWLADGALSWGPEEIAIPALQLICHVMPTGDDMKGVRPDKSLSEADLTWLWPALGTGAAAESSPTATQSSRLAQVFVKLALGSPVSLLRKAASRAASFLKEALSPKAIAGAIAALQHQNDVLANHPLAEAYERLKALVDFHGYYLEDDVHYAVHEPKYEQLKLESVEAETKFTDSQIMARLQGIFAIRGFSLQIKDQLPSRMVRTLNIYMCNLPLLELSELKGRPEVWEKALSLRVAPRQSEVKQQVAVPITASCLMIEFADFWTDLNEASTEVLQCPRCSHLVTDPHGVCRFCRENAFQCRHCRNINYEKLDGFLCNECGRSRHARFECSVTAAPLGRFPVPSNEVEMSQALVGLEDAADVVHEKRAALRTLQQSVLSSLESLQAQPASAGQSAEALGHATLYLQHIQAALSAKPKQRLLNTSSTPESVELLQPGTHYGNAEHFVESVVAMLGLIVQNSTAASLQAAVSPGVVKELFVCNLKRGTAQSRTAASAVIVGIAHKVKATRLDLVALIHERIMYALQQYRALDVASATRDEVGLLAKLMAPKGRQQVDQQAWEAQLQLVLHLLAQAIDVAPRHPATTEYVVMPCLRILLAILKPALLVGPSPSLPAKSSAKAKSRGASSHGNSNSSGRTKPQQSASTSAAAATTTNGQAQERLRTSVSIREFQQKRAGLSTYLDRCSDAAAAATKMQEAKADRPTQLAIRCASHWRAWACRRASHKSASTSGTVRSSPQASAQPAPSLGMGILQGKKLIASLLLSPTGSGVRSLTAELLQTLCRGSSHLLFDLLARFVELLPDAVLAGEHAAEYFASFTSTLDEAAAAAFAANMGCVDSILEQASALAAALLVADHSAGSSGAENCSRLCHFPQQLLSKLQREVQCGSFGYTLHQLARLLDKLGSAPSTQRRLLQGVTLQRTLFLVAGLSSLIIQRSKLTGDAEVMLEEFVQSAVVAADKHGRILYAKAGLTLLGNLWQRPAGPGTSDQLYRLPPGLLYQICWAVKPEKQDVPYLLVLEKSPSQEEYIRGTLPHNPYFSTQVGPLMRNVKNFICEQLDLAGLIDDDFGMELLVAGSIINLSLPVRQVFELFWKSSAPAAASAAAATGAAPSAPAPAGGIQNRLEQEPIGPAMVVTFRLQGLDGEATEPMVNELKEPEAAEAGPEEEYAVARALLDSNFMAQLLDRLEVCESVGYQESAESTLLLRLLHQAAHVDECRMAMLQRGGLAKLLAALDRALAPVRHAAAAKEGQTALPATSEATPEHGSDSISTMAAEDLLLLLGSLELLAQAQSSHPGLARDAQMGSEESGRVEDLAAGLKALVVMGMDSAAALLARTLPQLAHQNDAAKAALLDHFCRYLDLTALDEAQAAPDMPSMQEQQQELQSFLQLTESLDGQAATNSAFFALVLERKIPQQLASYMIDLFTEQQPAPVCSSAVDQPLESAADVPRHEGNETSSAANNVPIAEANEEAAGSPDALPAQVFCKSDSQQWGKATNQPGLLYALQLLTALVSHHEEAAQSLASVPLLLSLLHQLEGPSVLQQIGSAAEMLLEEVGDAAGSGTQAQIDQLRSATRARMRELALRNRQATLAAMGMQQMGPTARLQAAEGSQLAQAYANMENEASGEEGEQ</sequence>
<evidence type="ECO:0000256" key="1">
    <source>
        <dbReference type="PROSITE-ProRule" id="PRU01388"/>
    </source>
</evidence>
<accession>A0AAW1SL38</accession>
<keyword evidence="1" id="KW-0479">Metal-binding</keyword>
<dbReference type="GO" id="GO:0008270">
    <property type="term" value="F:zinc ion binding"/>
    <property type="evidence" value="ECO:0007669"/>
    <property type="project" value="UniProtKB-KW"/>
</dbReference>
<feature type="non-terminal residue" evidence="4">
    <location>
        <position position="2499"/>
    </location>
</feature>
<feature type="region of interest" description="Disordered" evidence="2">
    <location>
        <begin position="2118"/>
        <end position="2137"/>
    </location>
</feature>
<name>A0AAW1SL38_9CHLO</name>
<feature type="compositionally biased region" description="Low complexity" evidence="2">
    <location>
        <begin position="1484"/>
        <end position="1526"/>
    </location>
</feature>
<feature type="domain" description="E3 ubiquitin ligase UBR4 C-terminal" evidence="3">
    <location>
        <begin position="1905"/>
        <end position="2301"/>
    </location>
</feature>
<proteinExistence type="inferred from homology"/>
<dbReference type="PROSITE" id="PS52043">
    <property type="entry name" value="UBR4_E3"/>
    <property type="match status" value="1"/>
</dbReference>
<feature type="domain" description="E3 ubiquitin ligase UBR4 C-terminal" evidence="3">
    <location>
        <begin position="2355"/>
        <end position="2481"/>
    </location>
</feature>
<gene>
    <name evidence="4" type="ORF">WJX84_007824</name>
</gene>
<keyword evidence="1" id="KW-0863">Zinc-finger</keyword>
<dbReference type="Proteomes" id="UP001485043">
    <property type="component" value="Unassembled WGS sequence"/>
</dbReference>
<comment type="similarity">
    <text evidence="1">Belongs to the UBR4 family.</text>
</comment>
<keyword evidence="1" id="KW-0862">Zinc</keyword>
<evidence type="ECO:0000259" key="3">
    <source>
        <dbReference type="Pfam" id="PF13764"/>
    </source>
</evidence>
<feature type="region of interest" description="Disordered" evidence="2">
    <location>
        <begin position="2309"/>
        <end position="2330"/>
    </location>
</feature>
<feature type="region of interest" description="UBR4 E3 catalytic module" evidence="1">
    <location>
        <begin position="2368"/>
        <end position="2499"/>
    </location>
</feature>
<reference evidence="4 5" key="1">
    <citation type="journal article" date="2024" name="Nat. Commun.">
        <title>Phylogenomics reveals the evolutionary origins of lichenization in chlorophyte algae.</title>
        <authorList>
            <person name="Puginier C."/>
            <person name="Libourel C."/>
            <person name="Otte J."/>
            <person name="Skaloud P."/>
            <person name="Haon M."/>
            <person name="Grisel S."/>
            <person name="Petersen M."/>
            <person name="Berrin J.G."/>
            <person name="Delaux P.M."/>
            <person name="Dal Grande F."/>
            <person name="Keller J."/>
        </authorList>
    </citation>
    <scope>NUCLEOTIDE SEQUENCE [LARGE SCALE GENOMIC DNA]</scope>
    <source>
        <strain evidence="4 5">SAG 2523</strain>
    </source>
</reference>
<dbReference type="InterPro" id="IPR025704">
    <property type="entry name" value="E3_Ub_ligase_UBR4_C"/>
</dbReference>